<dbReference type="Proteomes" id="UP000887580">
    <property type="component" value="Unplaced"/>
</dbReference>
<name>A0AC35G0D3_9BILA</name>
<evidence type="ECO:0000313" key="1">
    <source>
        <dbReference type="Proteomes" id="UP000887580"/>
    </source>
</evidence>
<reference evidence="2" key="1">
    <citation type="submission" date="2022-11" db="UniProtKB">
        <authorList>
            <consortium name="WormBaseParasite"/>
        </authorList>
    </citation>
    <scope>IDENTIFICATION</scope>
</reference>
<accession>A0AC35G0D3</accession>
<sequence>MGNNFSSEPSSNDNSRNGTPNNNSFISNQTLAARLSALSFESGNNSSNNLQEQLFSNSSNQGPPSLAAAAAIAARQRLIEELQYLAQQRYIDEVTINYNLNQNNDNDLLSHIELPQQQHQQQQDNEDIPNLVRSDEEYSTAHQSTPEQQNDNSNQNNDENNSDDDDNEYSGLSLFQRIQISLLSRQLIKYIFFMHTLPC</sequence>
<evidence type="ECO:0000313" key="2">
    <source>
        <dbReference type="WBParaSite" id="PS1159_v2.g22670.t1"/>
    </source>
</evidence>
<protein>
    <submittedName>
        <fullName evidence="2">Uncharacterized protein</fullName>
    </submittedName>
</protein>
<dbReference type="WBParaSite" id="PS1159_v2.g22670.t1">
    <property type="protein sequence ID" value="PS1159_v2.g22670.t1"/>
    <property type="gene ID" value="PS1159_v2.g22670"/>
</dbReference>
<proteinExistence type="predicted"/>
<organism evidence="1 2">
    <name type="scientific">Panagrolaimus sp. PS1159</name>
    <dbReference type="NCBI Taxonomy" id="55785"/>
    <lineage>
        <taxon>Eukaryota</taxon>
        <taxon>Metazoa</taxon>
        <taxon>Ecdysozoa</taxon>
        <taxon>Nematoda</taxon>
        <taxon>Chromadorea</taxon>
        <taxon>Rhabditida</taxon>
        <taxon>Tylenchina</taxon>
        <taxon>Panagrolaimomorpha</taxon>
        <taxon>Panagrolaimoidea</taxon>
        <taxon>Panagrolaimidae</taxon>
        <taxon>Panagrolaimus</taxon>
    </lineage>
</organism>